<dbReference type="InterPro" id="IPR012340">
    <property type="entry name" value="NA-bd_OB-fold"/>
</dbReference>
<evidence type="ECO:0000256" key="9">
    <source>
        <dbReference type="ARBA" id="ARBA00052756"/>
    </source>
</evidence>
<feature type="binding site" evidence="11">
    <location>
        <position position="169"/>
    </location>
    <ligand>
        <name>[4Fe-4S] cluster</name>
        <dbReference type="ChEBI" id="CHEBI:49883"/>
    </ligand>
</feature>
<dbReference type="FunFam" id="3.40.50.150:FF:000009">
    <property type="entry name" value="23S rRNA (Uracil(1939)-C(5))-methyltransferase RlmD"/>
    <property type="match status" value="1"/>
</dbReference>
<comment type="caution">
    <text evidence="15">The sequence shown here is derived from an EMBL/GenBank/DDBJ whole genome shotgun (WGS) entry which is preliminary data.</text>
</comment>
<dbReference type="InterPro" id="IPR010280">
    <property type="entry name" value="U5_MeTrfase_fam"/>
</dbReference>
<dbReference type="InterPro" id="IPR002792">
    <property type="entry name" value="TRAM_dom"/>
</dbReference>
<dbReference type="Gene3D" id="3.40.50.150">
    <property type="entry name" value="Vaccinia Virus protein VP39"/>
    <property type="match status" value="1"/>
</dbReference>
<keyword evidence="2 11" id="KW-0698">rRNA processing</keyword>
<dbReference type="PROSITE" id="PS50926">
    <property type="entry name" value="TRAM"/>
    <property type="match status" value="1"/>
</dbReference>
<dbReference type="AlphaFoldDB" id="A0A3N9THM5"/>
<feature type="active site" evidence="13">
    <location>
        <position position="395"/>
    </location>
</feature>
<dbReference type="Pfam" id="PF05958">
    <property type="entry name" value="tRNA_U5-meth_tr"/>
    <property type="match status" value="1"/>
</dbReference>
<dbReference type="NCBIfam" id="NF009639">
    <property type="entry name" value="PRK13168.1"/>
    <property type="match status" value="1"/>
</dbReference>
<dbReference type="NCBIfam" id="TIGR00479">
    <property type="entry name" value="rumA"/>
    <property type="match status" value="1"/>
</dbReference>
<comment type="similarity">
    <text evidence="11">Belongs to the class I-like SAM-binding methyltransferase superfamily. RNA M5U methyltransferase family. RlmD subfamily.</text>
</comment>
<protein>
    <recommendedName>
        <fullName evidence="11">23S rRNA (uracil(1939)-C(5))-methyltransferase RlmD</fullName>
        <ecNumber evidence="11">2.1.1.190</ecNumber>
    </recommendedName>
    <alternativeName>
        <fullName evidence="11">23S rRNA(m5U1939)-methyltransferase</fullName>
    </alternativeName>
</protein>
<comment type="catalytic activity">
    <reaction evidence="9 11">
        <text>uridine(1939) in 23S rRNA + S-adenosyl-L-methionine = 5-methyluridine(1939) in 23S rRNA + S-adenosyl-L-homocysteine + H(+)</text>
        <dbReference type="Rhea" id="RHEA:42908"/>
        <dbReference type="Rhea" id="RHEA-COMP:10278"/>
        <dbReference type="Rhea" id="RHEA-COMP:10279"/>
        <dbReference type="ChEBI" id="CHEBI:15378"/>
        <dbReference type="ChEBI" id="CHEBI:57856"/>
        <dbReference type="ChEBI" id="CHEBI:59789"/>
        <dbReference type="ChEBI" id="CHEBI:65315"/>
        <dbReference type="ChEBI" id="CHEBI:74447"/>
        <dbReference type="EC" id="2.1.1.190"/>
    </reaction>
</comment>
<dbReference type="InterPro" id="IPR030391">
    <property type="entry name" value="MeTrfase_TrmA_CS"/>
</dbReference>
<dbReference type="FunFam" id="2.40.50.140:FF:000097">
    <property type="entry name" value="23S rRNA (uracil(1939)-C(5))-methyltransferase RlmD"/>
    <property type="match status" value="1"/>
</dbReference>
<dbReference type="Gene3D" id="2.40.50.140">
    <property type="entry name" value="Nucleic acid-binding proteins"/>
    <property type="match status" value="1"/>
</dbReference>
<dbReference type="EMBL" id="RJVQ01000002">
    <property type="protein sequence ID" value="RQW63781.1"/>
    <property type="molecule type" value="Genomic_DNA"/>
</dbReference>
<dbReference type="PROSITE" id="PS01230">
    <property type="entry name" value="TRMA_1"/>
    <property type="match status" value="1"/>
</dbReference>
<dbReference type="PANTHER" id="PTHR11061">
    <property type="entry name" value="RNA M5U METHYLTRANSFERASE"/>
    <property type="match status" value="1"/>
</dbReference>
<dbReference type="SUPFAM" id="SSF53335">
    <property type="entry name" value="S-adenosyl-L-methionine-dependent methyltransferases"/>
    <property type="match status" value="1"/>
</dbReference>
<dbReference type="CDD" id="cd02440">
    <property type="entry name" value="AdoMet_MTases"/>
    <property type="match status" value="1"/>
</dbReference>
<keyword evidence="8 11" id="KW-0411">Iron-sulfur</keyword>
<feature type="binding site" evidence="11">
    <location>
        <position position="82"/>
    </location>
    <ligand>
        <name>[4Fe-4S] cluster</name>
        <dbReference type="ChEBI" id="CHEBI:49883"/>
    </ligand>
</feature>
<sequence length="437" mass="49293">MARFFQPKKKEQINKKHQSIDVIRIDHQGSGIAYQKSKPIFIDGALPEENVLFQLTEDKSKYARGQLIKVLKASPERVEPVCEYYDRCGGCQMQHLEHSAQVKYKQQTLMQLMTKFAGQSLSLSQPILSSELGYRRRARFSINGNPTKQKLDIGFRQKQSQDIVDIKACPVLNDSINTQLTHVRDLLQSLPRPNILGHVELIQADNTLVILLRHTKPLNEKEAQILMASVSEGISFYTMPESDVVDLLYGEKPFYDDGGVEIPFQPNHFIQVNKAVNQKMVTQAIDWLMLEDSDRVLDLFCGGGNFSLPIAKKVNSVVGIEGVDAMVKQAQFNARCAQIDNVEFYQANLEEDMTLSEWGRKKFDKILLDPARTGAKGIIEQCSALGAKRIVYVSCNPATLARDAQSLLEQGYKLDNLAMLDMFPHTSHLESMALFVK</sequence>
<dbReference type="SUPFAM" id="SSF50249">
    <property type="entry name" value="Nucleic acid-binding proteins"/>
    <property type="match status" value="1"/>
</dbReference>
<comment type="function">
    <text evidence="10 11">Catalyzes the formation of 5-methyl-uridine at position 1939 (m5U1939) in 23S rRNA.</text>
</comment>
<keyword evidence="1 11" id="KW-0004">4Fe-4S</keyword>
<dbReference type="GO" id="GO:0070475">
    <property type="term" value="P:rRNA base methylation"/>
    <property type="evidence" value="ECO:0007669"/>
    <property type="project" value="TreeGrafter"/>
</dbReference>
<accession>A0A3N9THM5</accession>
<dbReference type="InterPro" id="IPR029063">
    <property type="entry name" value="SAM-dependent_MTases_sf"/>
</dbReference>
<dbReference type="PANTHER" id="PTHR11061:SF49">
    <property type="entry name" value="23S RRNA (URACIL(1939)-C(5))-METHYLTRANSFERASE RLMD"/>
    <property type="match status" value="1"/>
</dbReference>
<dbReference type="HAMAP" id="MF_01010">
    <property type="entry name" value="23SrRNA_methyltr_RlmD"/>
    <property type="match status" value="1"/>
</dbReference>
<dbReference type="Pfam" id="PF01938">
    <property type="entry name" value="TRAM"/>
    <property type="match status" value="1"/>
</dbReference>
<evidence type="ECO:0000256" key="1">
    <source>
        <dbReference type="ARBA" id="ARBA00022485"/>
    </source>
</evidence>
<feature type="binding site" evidence="11">
    <location>
        <position position="348"/>
    </location>
    <ligand>
        <name>S-adenosyl-L-methionine</name>
        <dbReference type="ChEBI" id="CHEBI:59789"/>
    </ligand>
</feature>
<evidence type="ECO:0000256" key="4">
    <source>
        <dbReference type="ARBA" id="ARBA00022679"/>
    </source>
</evidence>
<dbReference type="Gene3D" id="2.40.50.1070">
    <property type="match status" value="1"/>
</dbReference>
<feature type="binding site" evidence="11 12">
    <location>
        <position position="369"/>
    </location>
    <ligand>
        <name>S-adenosyl-L-methionine</name>
        <dbReference type="ChEBI" id="CHEBI:59789"/>
    </ligand>
</feature>
<feature type="binding site" evidence="11">
    <location>
        <position position="88"/>
    </location>
    <ligand>
        <name>[4Fe-4S] cluster</name>
        <dbReference type="ChEBI" id="CHEBI:49883"/>
    </ligand>
</feature>
<feature type="active site" description="Nucleophile" evidence="11 12">
    <location>
        <position position="395"/>
    </location>
</feature>
<dbReference type="OrthoDB" id="9804590at2"/>
<dbReference type="PROSITE" id="PS51687">
    <property type="entry name" value="SAM_MT_RNA_M5U"/>
    <property type="match status" value="1"/>
</dbReference>
<keyword evidence="4 11" id="KW-0808">Transferase</keyword>
<evidence type="ECO:0000256" key="12">
    <source>
        <dbReference type="PROSITE-ProRule" id="PRU01024"/>
    </source>
</evidence>
<dbReference type="PROSITE" id="PS01231">
    <property type="entry name" value="TRMA_2"/>
    <property type="match status" value="1"/>
</dbReference>
<dbReference type="InterPro" id="IPR001566">
    <property type="entry name" value="23S_rRNA_MeTrfase_RlmD"/>
</dbReference>
<feature type="domain" description="TRAM" evidence="14">
    <location>
        <begin position="10"/>
        <end position="69"/>
    </location>
</feature>
<feature type="binding site" evidence="11 12">
    <location>
        <position position="321"/>
    </location>
    <ligand>
        <name>S-adenosyl-L-methionine</name>
        <dbReference type="ChEBI" id="CHEBI:59789"/>
    </ligand>
</feature>
<dbReference type="RefSeq" id="WP_124935901.1">
    <property type="nucleotide sequence ID" value="NZ_RJVQ01000002.1"/>
</dbReference>
<proteinExistence type="inferred from homology"/>
<evidence type="ECO:0000256" key="13">
    <source>
        <dbReference type="PROSITE-ProRule" id="PRU10015"/>
    </source>
</evidence>
<dbReference type="GO" id="GO:0003723">
    <property type="term" value="F:RNA binding"/>
    <property type="evidence" value="ECO:0007669"/>
    <property type="project" value="InterPro"/>
</dbReference>
<evidence type="ECO:0000313" key="16">
    <source>
        <dbReference type="Proteomes" id="UP000281112"/>
    </source>
</evidence>
<dbReference type="EC" id="2.1.1.190" evidence="11"/>
<evidence type="ECO:0000256" key="7">
    <source>
        <dbReference type="ARBA" id="ARBA00023004"/>
    </source>
</evidence>
<gene>
    <name evidence="11 15" type="primary">rlmD</name>
    <name evidence="15" type="ORF">EES38_04015</name>
</gene>
<reference evidence="15 16" key="1">
    <citation type="submission" date="2018-11" db="EMBL/GenBank/DDBJ databases">
        <title>Vibrio LJC006 sp. nov., isolated from seawater during the bloom of the enteromorpha.</title>
        <authorList>
            <person name="Liang J."/>
        </authorList>
    </citation>
    <scope>NUCLEOTIDE SEQUENCE [LARGE SCALE GENOMIC DNA]</scope>
    <source>
        <strain evidence="15 16">LJC006</strain>
    </source>
</reference>
<dbReference type="Proteomes" id="UP000281112">
    <property type="component" value="Unassembled WGS sequence"/>
</dbReference>
<evidence type="ECO:0000256" key="8">
    <source>
        <dbReference type="ARBA" id="ARBA00023014"/>
    </source>
</evidence>
<feature type="binding site" evidence="11">
    <location>
        <position position="91"/>
    </location>
    <ligand>
        <name>[4Fe-4S] cluster</name>
        <dbReference type="ChEBI" id="CHEBI:49883"/>
    </ligand>
</feature>
<dbReference type="GO" id="GO:0051539">
    <property type="term" value="F:4 iron, 4 sulfur cluster binding"/>
    <property type="evidence" value="ECO:0007669"/>
    <property type="project" value="UniProtKB-KW"/>
</dbReference>
<evidence type="ECO:0000256" key="3">
    <source>
        <dbReference type="ARBA" id="ARBA00022603"/>
    </source>
</evidence>
<feature type="binding site" evidence="11 12">
    <location>
        <position position="300"/>
    </location>
    <ligand>
        <name>S-adenosyl-L-methionine</name>
        <dbReference type="ChEBI" id="CHEBI:59789"/>
    </ligand>
</feature>
<keyword evidence="16" id="KW-1185">Reference proteome</keyword>
<evidence type="ECO:0000259" key="14">
    <source>
        <dbReference type="PROSITE" id="PS50926"/>
    </source>
</evidence>
<feature type="binding site" evidence="11 12">
    <location>
        <position position="271"/>
    </location>
    <ligand>
        <name>S-adenosyl-L-methionine</name>
        <dbReference type="ChEBI" id="CHEBI:59789"/>
    </ligand>
</feature>
<feature type="binding site" evidence="11">
    <location>
        <position position="305"/>
    </location>
    <ligand>
        <name>S-adenosyl-L-methionine</name>
        <dbReference type="ChEBI" id="CHEBI:59789"/>
    </ligand>
</feature>
<evidence type="ECO:0000313" key="15">
    <source>
        <dbReference type="EMBL" id="RQW63781.1"/>
    </source>
</evidence>
<keyword evidence="6 11" id="KW-0479">Metal-binding</keyword>
<name>A0A3N9THM5_9VIBR</name>
<evidence type="ECO:0000256" key="10">
    <source>
        <dbReference type="ARBA" id="ARBA00059995"/>
    </source>
</evidence>
<keyword evidence="3 11" id="KW-0489">Methyltransferase</keyword>
<organism evidence="15 16">
    <name type="scientific">Vibrio viridaestus</name>
    <dbReference type="NCBI Taxonomy" id="2487322"/>
    <lineage>
        <taxon>Bacteria</taxon>
        <taxon>Pseudomonadati</taxon>
        <taxon>Pseudomonadota</taxon>
        <taxon>Gammaproteobacteria</taxon>
        <taxon>Vibrionales</taxon>
        <taxon>Vibrionaceae</taxon>
        <taxon>Vibrio</taxon>
    </lineage>
</organism>
<evidence type="ECO:0000256" key="6">
    <source>
        <dbReference type="ARBA" id="ARBA00022723"/>
    </source>
</evidence>
<evidence type="ECO:0000256" key="5">
    <source>
        <dbReference type="ARBA" id="ARBA00022691"/>
    </source>
</evidence>
<dbReference type="GO" id="GO:0005506">
    <property type="term" value="F:iron ion binding"/>
    <property type="evidence" value="ECO:0007669"/>
    <property type="project" value="UniProtKB-UniRule"/>
</dbReference>
<evidence type="ECO:0000256" key="2">
    <source>
        <dbReference type="ARBA" id="ARBA00022552"/>
    </source>
</evidence>
<dbReference type="InterPro" id="IPR030390">
    <property type="entry name" value="MeTrfase_TrmA_AS"/>
</dbReference>
<keyword evidence="7 11" id="KW-0408">Iron</keyword>
<dbReference type="GO" id="GO:0070041">
    <property type="term" value="F:rRNA (uridine-C5-)-methyltransferase activity"/>
    <property type="evidence" value="ECO:0007669"/>
    <property type="project" value="UniProtKB-UniRule"/>
</dbReference>
<evidence type="ECO:0000256" key="11">
    <source>
        <dbReference type="HAMAP-Rule" id="MF_01010"/>
    </source>
</evidence>
<keyword evidence="5 11" id="KW-0949">S-adenosyl-L-methionine</keyword>